<dbReference type="SMART" id="SM00758">
    <property type="entry name" value="PA14"/>
    <property type="match status" value="1"/>
</dbReference>
<dbReference type="InterPro" id="IPR017853">
    <property type="entry name" value="GH"/>
</dbReference>
<evidence type="ECO:0000256" key="1">
    <source>
        <dbReference type="ARBA" id="ARBA00004071"/>
    </source>
</evidence>
<comment type="function">
    <text evidence="1">Alpha-L-fucosidase is responsible for hydrolyzing the alpha-1,6-linked fucose joined to the reducing-end N-acetylglucosamine of the carbohydrate moieties of glycoproteins.</text>
</comment>
<evidence type="ECO:0000256" key="6">
    <source>
        <dbReference type="ARBA" id="ARBA00023295"/>
    </source>
</evidence>
<proteinExistence type="inferred from homology"/>
<dbReference type="PANTHER" id="PTHR10030:SF37">
    <property type="entry name" value="ALPHA-L-FUCOSIDASE-RELATED"/>
    <property type="match status" value="1"/>
</dbReference>
<comment type="similarity">
    <text evidence="2">Belongs to the glycosyl hydrolase 29 family.</text>
</comment>
<dbReference type="EC" id="3.2.1.51" evidence="3"/>
<dbReference type="InterPro" id="IPR031919">
    <property type="entry name" value="Fucosidase_C"/>
</dbReference>
<reference evidence="9 10" key="1">
    <citation type="submission" date="2016-10" db="EMBL/GenBank/DDBJ databases">
        <authorList>
            <person name="de Groot N.N."/>
        </authorList>
    </citation>
    <scope>NUCLEOTIDE SEQUENCE [LARGE SCALE GENOMIC DNA]</scope>
    <source>
        <strain evidence="9 10">CGMCC 1.6114</strain>
    </source>
</reference>
<evidence type="ECO:0000256" key="2">
    <source>
        <dbReference type="ARBA" id="ARBA00007951"/>
    </source>
</evidence>
<evidence type="ECO:0000256" key="3">
    <source>
        <dbReference type="ARBA" id="ARBA00012662"/>
    </source>
</evidence>
<dbReference type="OrthoDB" id="1095333at2"/>
<dbReference type="GO" id="GO:0005764">
    <property type="term" value="C:lysosome"/>
    <property type="evidence" value="ECO:0007669"/>
    <property type="project" value="TreeGrafter"/>
</dbReference>
<dbReference type="InterPro" id="IPR016286">
    <property type="entry name" value="FUC_metazoa-typ"/>
</dbReference>
<feature type="domain" description="PA14" evidence="8">
    <location>
        <begin position="350"/>
        <end position="499"/>
    </location>
</feature>
<name>A0A1I6RV56_9FLAO</name>
<dbReference type="InterPro" id="IPR000933">
    <property type="entry name" value="Glyco_hydro_29"/>
</dbReference>
<dbReference type="Pfam" id="PF16757">
    <property type="entry name" value="Fucosidase_C"/>
    <property type="match status" value="1"/>
</dbReference>
<organism evidence="9 10">
    <name type="scientific">Zhouia amylolytica</name>
    <dbReference type="NCBI Taxonomy" id="376730"/>
    <lineage>
        <taxon>Bacteria</taxon>
        <taxon>Pseudomonadati</taxon>
        <taxon>Bacteroidota</taxon>
        <taxon>Flavobacteriia</taxon>
        <taxon>Flavobacteriales</taxon>
        <taxon>Flavobacteriaceae</taxon>
        <taxon>Zhouia</taxon>
    </lineage>
</organism>
<dbReference type="PANTHER" id="PTHR10030">
    <property type="entry name" value="ALPHA-L-FUCOSIDASE"/>
    <property type="match status" value="1"/>
</dbReference>
<dbReference type="GO" id="GO:0004560">
    <property type="term" value="F:alpha-L-fucosidase activity"/>
    <property type="evidence" value="ECO:0007669"/>
    <property type="project" value="InterPro"/>
</dbReference>
<dbReference type="SUPFAM" id="SSF51445">
    <property type="entry name" value="(Trans)glycosidases"/>
    <property type="match status" value="1"/>
</dbReference>
<accession>A0A1I6RV56</accession>
<evidence type="ECO:0000256" key="4">
    <source>
        <dbReference type="ARBA" id="ARBA00022729"/>
    </source>
</evidence>
<feature type="signal peptide" evidence="7">
    <location>
        <begin position="1"/>
        <end position="20"/>
    </location>
</feature>
<dbReference type="InterPro" id="IPR037524">
    <property type="entry name" value="PA14/GLEYA"/>
</dbReference>
<dbReference type="Pfam" id="PF01120">
    <property type="entry name" value="Alpha_L_fucos"/>
    <property type="match status" value="1"/>
</dbReference>
<feature type="chain" id="PRO_5010354576" description="alpha-L-fucosidase" evidence="7">
    <location>
        <begin position="21"/>
        <end position="598"/>
    </location>
</feature>
<evidence type="ECO:0000256" key="5">
    <source>
        <dbReference type="ARBA" id="ARBA00022801"/>
    </source>
</evidence>
<dbReference type="InterPro" id="IPR011658">
    <property type="entry name" value="PA14_dom"/>
</dbReference>
<keyword evidence="6" id="KW-0326">Glycosidase</keyword>
<dbReference type="InterPro" id="IPR057739">
    <property type="entry name" value="Glyco_hydro_29_N"/>
</dbReference>
<dbReference type="AlphaFoldDB" id="A0A1I6RV56"/>
<dbReference type="EMBL" id="FPAG01000003">
    <property type="protein sequence ID" value="SFS68338.1"/>
    <property type="molecule type" value="Genomic_DNA"/>
</dbReference>
<dbReference type="PRINTS" id="PR00741">
    <property type="entry name" value="GLHYDRLASE29"/>
</dbReference>
<dbReference type="Gene3D" id="3.20.20.80">
    <property type="entry name" value="Glycosidases"/>
    <property type="match status" value="1"/>
</dbReference>
<evidence type="ECO:0000256" key="7">
    <source>
        <dbReference type="SAM" id="SignalP"/>
    </source>
</evidence>
<dbReference type="GO" id="GO:0006004">
    <property type="term" value="P:fucose metabolic process"/>
    <property type="evidence" value="ECO:0007669"/>
    <property type="project" value="InterPro"/>
</dbReference>
<keyword evidence="4 7" id="KW-0732">Signal</keyword>
<evidence type="ECO:0000313" key="10">
    <source>
        <dbReference type="Proteomes" id="UP000183209"/>
    </source>
</evidence>
<gene>
    <name evidence="9" type="ORF">SAMN04487906_1349</name>
</gene>
<evidence type="ECO:0000313" key="9">
    <source>
        <dbReference type="EMBL" id="SFS68338.1"/>
    </source>
</evidence>
<dbReference type="Pfam" id="PF07691">
    <property type="entry name" value="PA14"/>
    <property type="match status" value="1"/>
</dbReference>
<dbReference type="SMART" id="SM00812">
    <property type="entry name" value="Alpha_L_fucos"/>
    <property type="match status" value="1"/>
</dbReference>
<dbReference type="Proteomes" id="UP000183209">
    <property type="component" value="Unassembled WGS sequence"/>
</dbReference>
<dbReference type="Gene3D" id="3.90.182.10">
    <property type="entry name" value="Toxin - Anthrax Protective Antigen,domain 1"/>
    <property type="match status" value="1"/>
</dbReference>
<dbReference type="PIRSF" id="PIRSF001092">
    <property type="entry name" value="Alpha-L-fucosidase"/>
    <property type="match status" value="1"/>
</dbReference>
<evidence type="ECO:0000259" key="8">
    <source>
        <dbReference type="PROSITE" id="PS51820"/>
    </source>
</evidence>
<dbReference type="SUPFAM" id="SSF56988">
    <property type="entry name" value="Anthrax protective antigen"/>
    <property type="match status" value="1"/>
</dbReference>
<keyword evidence="5" id="KW-0378">Hydrolase</keyword>
<dbReference type="PROSITE" id="PS51820">
    <property type="entry name" value="PA14"/>
    <property type="match status" value="1"/>
</dbReference>
<dbReference type="RefSeq" id="WP_074977762.1">
    <property type="nucleotide sequence ID" value="NZ_FPAG01000003.1"/>
</dbReference>
<protein>
    <recommendedName>
        <fullName evidence="3">alpha-L-fucosidase</fullName>
        <ecNumber evidence="3">3.2.1.51</ecNumber>
    </recommendedName>
</protein>
<dbReference type="GO" id="GO:0016139">
    <property type="term" value="P:glycoside catabolic process"/>
    <property type="evidence" value="ECO:0007669"/>
    <property type="project" value="TreeGrafter"/>
</dbReference>
<sequence>MLKRLCLLLLLALMNSNVYSQEHSVDPLAQKLQERPFPEWFKDAKLGIFIHWGLYSVPAYGGKESYSEWFLRGLQTNDPIRTEYMKKNFGPDATYKDLAPHFKAELWDPQEWAQFFKKAGAKYVVLVSKHHDGYALWPSKFNRNWNSVDVGPKRDIVGELTEAVREEGLKMGLYYSLSEWNHPLHRWYTDPHDSIGRYVEEYMIPQFKEVIGTYKPSLIFSDGEWFNTAKQWHAAELIDWYYNLVGDEAIVNNRWGHGLDVGFLTPEYSAGIKVTDRPWTEVRGIGRSFGLNRNENLEAYGTSAELIHRFVQTVANGGGMIINVGPKADGQIPLIQQERLVDLGNWLALNGEAIYGAQPYIVQEQEKDVQEERIDSVIKFNWVRNSPVKGIKEDYFTAEWNGYIVAPQSGKFNFEVKADDEAAVWIDGKAVINQNIIAEGSDSEVMEAKTGAATQGSIKLKKGNIYPIKIKYKENKQNAHVSLFWSAKGLDKEVVPSDAFYVDINKSVSGLKGVYTSKKTYLCYTQNNNNTYAISFEWPDDELILEMPNPGMNATIKLIGLEKDLRWKYENGAVKVNTSEIKYSELPSHMAWTFKISK</sequence>